<dbReference type="AlphaFoldDB" id="A0A8J5FC00"/>
<comment type="caution">
    <text evidence="1">The sequence shown here is derived from an EMBL/GenBank/DDBJ whole genome shotgun (WGS) entry which is preliminary data.</text>
</comment>
<dbReference type="Proteomes" id="UP000734854">
    <property type="component" value="Unassembled WGS sequence"/>
</dbReference>
<dbReference type="GO" id="GO:0005739">
    <property type="term" value="C:mitochondrion"/>
    <property type="evidence" value="ECO:0007669"/>
    <property type="project" value="TreeGrafter"/>
</dbReference>
<gene>
    <name evidence="1" type="ORF">ZIOFF_059952</name>
</gene>
<dbReference type="InterPro" id="IPR043459">
    <property type="entry name" value="NFD6/NOXY2-like"/>
</dbReference>
<name>A0A8J5FC00_ZINOF</name>
<organism evidence="1 2">
    <name type="scientific">Zingiber officinale</name>
    <name type="common">Ginger</name>
    <name type="synonym">Amomum zingiber</name>
    <dbReference type="NCBI Taxonomy" id="94328"/>
    <lineage>
        <taxon>Eukaryota</taxon>
        <taxon>Viridiplantae</taxon>
        <taxon>Streptophyta</taxon>
        <taxon>Embryophyta</taxon>
        <taxon>Tracheophyta</taxon>
        <taxon>Spermatophyta</taxon>
        <taxon>Magnoliopsida</taxon>
        <taxon>Liliopsida</taxon>
        <taxon>Zingiberales</taxon>
        <taxon>Zingiberaceae</taxon>
        <taxon>Zingiber</taxon>
    </lineage>
</organism>
<dbReference type="PANTHER" id="PTHR33156">
    <property type="entry name" value="OS02G0230000 PROTEIN"/>
    <property type="match status" value="1"/>
</dbReference>
<evidence type="ECO:0008006" key="3">
    <source>
        <dbReference type="Google" id="ProtNLM"/>
    </source>
</evidence>
<proteinExistence type="predicted"/>
<evidence type="ECO:0000313" key="1">
    <source>
        <dbReference type="EMBL" id="KAG6483308.1"/>
    </source>
</evidence>
<reference evidence="1 2" key="1">
    <citation type="submission" date="2020-08" db="EMBL/GenBank/DDBJ databases">
        <title>Plant Genome Project.</title>
        <authorList>
            <person name="Zhang R.-G."/>
        </authorList>
    </citation>
    <scope>NUCLEOTIDE SEQUENCE [LARGE SCALE GENOMIC DNA]</scope>
    <source>
        <tissue evidence="1">Rhizome</tissue>
    </source>
</reference>
<evidence type="ECO:0000313" key="2">
    <source>
        <dbReference type="Proteomes" id="UP000734854"/>
    </source>
</evidence>
<dbReference type="PANTHER" id="PTHR33156:SF2">
    <property type="entry name" value="OS01G0738000 PROTEIN"/>
    <property type="match status" value="1"/>
</dbReference>
<sequence length="116" mass="12368">MAAAIAGARRAFASRCVASHSLPLSASSRPFPSPSPATAFAGLSRRKLRFGISRSFVCFFVTGLRICRLPIELGCAQSLMPFHSATATALLTSMLSARSGSWTWLSEGDSRLFSLV</sequence>
<keyword evidence="2" id="KW-1185">Reference proteome</keyword>
<accession>A0A8J5FC00</accession>
<protein>
    <recommendedName>
        <fullName evidence="3">Protein NUCLEAR FUSION DEFECTIVE 6, chloroplastic/mitochondrial-like</fullName>
    </recommendedName>
</protein>
<dbReference type="EMBL" id="JACMSC010000016">
    <property type="protein sequence ID" value="KAG6483308.1"/>
    <property type="molecule type" value="Genomic_DNA"/>
</dbReference>